<feature type="transmembrane region" description="Helical" evidence="9">
    <location>
        <begin position="410"/>
        <end position="432"/>
    </location>
</feature>
<sequence>MERLLVWIEHISDWLWGPPLIILLTGTGLYFTILLKGFQFRYPLYIFKQTIGSVGKKPKGEGTVTPLQALTSALSSTIGAANIVGVPAAIMFGGPGAVFWMWLIALFAMAIKFSESVLAVHYREKNEQGEYVGGPMYYITKGLRMKWLGVFFSVALIVELIPSIMVQGNSVSVSLAETFSFNKIYAGIGIAFLIGLVVIGGVKRIGKVTEFVVPLMAGAYAGAGLLIVLMNLSSVPAFFSLVFSNAFTSSSAVGGFAGAALAETVRWGFARGLYSNEAGMGTAPIAHAAAMTDHPVRQGFWSVIGIVIDTLIICTTTAFIVLASGVWTGKNASNDPAALTTAAFQHYFGSGGGYFVSVSLVFFVVSTIMVVIFYGVKQAEFLFGRLAGHVIKFVYLAAIIIGAAGGAKAIWGVLDLALVFIVVPNVIALLLLSRKVKALYTEFFTSEQYYLKDIRKTKQKPVYPTKEAKNS</sequence>
<feature type="transmembrane region" description="Helical" evidence="9">
    <location>
        <begin position="386"/>
        <end position="404"/>
    </location>
</feature>
<evidence type="ECO:0000256" key="7">
    <source>
        <dbReference type="ARBA" id="ARBA00022989"/>
    </source>
</evidence>
<dbReference type="AlphaFoldDB" id="A0AAE2SFJ1"/>
<organism evidence="10 12">
    <name type="scientific">Bacillus subtilis subsp. subtilis</name>
    <dbReference type="NCBI Taxonomy" id="135461"/>
    <lineage>
        <taxon>Bacteria</taxon>
        <taxon>Bacillati</taxon>
        <taxon>Bacillota</taxon>
        <taxon>Bacilli</taxon>
        <taxon>Bacillales</taxon>
        <taxon>Bacillaceae</taxon>
        <taxon>Bacillus</taxon>
    </lineage>
</organism>
<keyword evidence="8 9" id="KW-0472">Membrane</keyword>
<gene>
    <name evidence="10" type="ORF">H9S96_04045</name>
    <name evidence="11" type="ORF">H9S96_04315</name>
</gene>
<protein>
    <submittedName>
        <fullName evidence="10">Sodium:alanine symporter family protein</fullName>
    </submittedName>
</protein>
<dbReference type="GO" id="GO:0005886">
    <property type="term" value="C:plasma membrane"/>
    <property type="evidence" value="ECO:0007669"/>
    <property type="project" value="UniProtKB-SubCell"/>
</dbReference>
<dbReference type="PRINTS" id="PR00175">
    <property type="entry name" value="NAALASMPORT"/>
</dbReference>
<evidence type="ECO:0000256" key="3">
    <source>
        <dbReference type="ARBA" id="ARBA00022448"/>
    </source>
</evidence>
<feature type="transmembrane region" description="Helical" evidence="9">
    <location>
        <begin position="211"/>
        <end position="232"/>
    </location>
</feature>
<feature type="transmembrane region" description="Helical" evidence="9">
    <location>
        <begin position="184"/>
        <end position="202"/>
    </location>
</feature>
<dbReference type="NCBIfam" id="TIGR00835">
    <property type="entry name" value="agcS"/>
    <property type="match status" value="1"/>
</dbReference>
<evidence type="ECO:0000256" key="1">
    <source>
        <dbReference type="ARBA" id="ARBA00004651"/>
    </source>
</evidence>
<comment type="subcellular location">
    <subcellularLocation>
        <location evidence="1 9">Cell membrane</location>
        <topology evidence="1 9">Multi-pass membrane protein</topology>
    </subcellularLocation>
</comment>
<dbReference type="Pfam" id="PF01235">
    <property type="entry name" value="Na_Ala_symp"/>
    <property type="match status" value="1"/>
</dbReference>
<reference evidence="11" key="1">
    <citation type="submission" date="2020-08" db="EMBL/GenBank/DDBJ databases">
        <title>Complete Genome Sequence of type-strain Bacillus subtilis subsp. subtilis DSM10T.</title>
        <authorList>
            <person name="Lilge L."/>
            <person name="Hertel R."/>
            <person name="Morabbi Heravi K."/>
            <person name="Henkel M."/>
            <person name="Commichau F.M."/>
            <person name="Hausmann R."/>
        </authorList>
    </citation>
    <scope>NUCLEOTIDE SEQUENCE [LARGE SCALE GENOMIC DNA]</scope>
    <source>
        <strain evidence="11">DSM 10</strain>
    </source>
</reference>
<dbReference type="GO" id="GO:0005283">
    <property type="term" value="F:amino acid:sodium symporter activity"/>
    <property type="evidence" value="ECO:0007669"/>
    <property type="project" value="InterPro"/>
</dbReference>
<evidence type="ECO:0000256" key="2">
    <source>
        <dbReference type="ARBA" id="ARBA00009261"/>
    </source>
</evidence>
<feature type="transmembrane region" description="Helical" evidence="9">
    <location>
        <begin position="20"/>
        <end position="38"/>
    </location>
</feature>
<feature type="transmembrane region" description="Helical" evidence="9">
    <location>
        <begin position="143"/>
        <end position="164"/>
    </location>
</feature>
<feature type="transmembrane region" description="Helical" evidence="9">
    <location>
        <begin position="238"/>
        <end position="262"/>
    </location>
</feature>
<feature type="transmembrane region" description="Helical" evidence="9">
    <location>
        <begin position="99"/>
        <end position="122"/>
    </location>
</feature>
<evidence type="ECO:0000256" key="8">
    <source>
        <dbReference type="ARBA" id="ARBA00023136"/>
    </source>
</evidence>
<evidence type="ECO:0000256" key="4">
    <source>
        <dbReference type="ARBA" id="ARBA00022475"/>
    </source>
</evidence>
<dbReference type="InterPro" id="IPR001463">
    <property type="entry name" value="Na/Ala_symport"/>
</dbReference>
<dbReference type="EMBL" id="JAEPVU010000007">
    <property type="protein sequence ID" value="MBK5972106.1"/>
    <property type="molecule type" value="Genomic_DNA"/>
</dbReference>
<dbReference type="EMBL" id="CP060710">
    <property type="protein sequence ID" value="QNN29399.1"/>
    <property type="molecule type" value="Genomic_DNA"/>
</dbReference>
<reference evidence="10" key="2">
    <citation type="submission" date="2020-10" db="EMBL/GenBank/DDBJ databases">
        <title>Complete genome sequence of type-strain Bacillus subtilis subsp. subtilis DSM 10.</title>
        <authorList>
            <person name="Lilge L."/>
            <person name="Hertel R."/>
            <person name="Morabbi Heravi K."/>
            <person name="Henkel M."/>
            <person name="Commichau F.M."/>
            <person name="Hausmann R."/>
        </authorList>
    </citation>
    <scope>NUCLEOTIDE SEQUENCE</scope>
    <source>
        <strain evidence="10">DSM 10</strain>
    </source>
</reference>
<name>A0AAE2SFJ1_BACIU</name>
<keyword evidence="4 9" id="KW-1003">Cell membrane</keyword>
<dbReference type="PANTHER" id="PTHR30330">
    <property type="entry name" value="AGSS FAMILY TRANSPORTER, SODIUM-ALANINE"/>
    <property type="match status" value="1"/>
</dbReference>
<evidence type="ECO:0000313" key="10">
    <source>
        <dbReference type="EMBL" id="MBK5972106.1"/>
    </source>
</evidence>
<keyword evidence="3 9" id="KW-0813">Transport</keyword>
<evidence type="ECO:0000256" key="6">
    <source>
        <dbReference type="ARBA" id="ARBA00022847"/>
    </source>
</evidence>
<keyword evidence="6 9" id="KW-0769">Symport</keyword>
<dbReference type="Proteomes" id="UP000515862">
    <property type="component" value="Unassembled WGS sequence"/>
</dbReference>
<keyword evidence="7 9" id="KW-1133">Transmembrane helix</keyword>
<dbReference type="PANTHER" id="PTHR30330:SF3">
    <property type="entry name" value="TRANSCRIPTIONAL REGULATOR, LRP FAMILY"/>
    <property type="match status" value="1"/>
</dbReference>
<feature type="transmembrane region" description="Helical" evidence="9">
    <location>
        <begin position="300"/>
        <end position="327"/>
    </location>
</feature>
<evidence type="ECO:0000256" key="5">
    <source>
        <dbReference type="ARBA" id="ARBA00022692"/>
    </source>
</evidence>
<feature type="transmembrane region" description="Helical" evidence="9">
    <location>
        <begin position="354"/>
        <end position="374"/>
    </location>
</feature>
<comment type="similarity">
    <text evidence="2 9">Belongs to the alanine or glycine:cation symporter (AGCS) (TC 2.A.25) family.</text>
</comment>
<dbReference type="SMR" id="A0AAE2SFJ1"/>
<evidence type="ECO:0000313" key="12">
    <source>
        <dbReference type="Proteomes" id="UP000515862"/>
    </source>
</evidence>
<evidence type="ECO:0000256" key="9">
    <source>
        <dbReference type="RuleBase" id="RU363064"/>
    </source>
</evidence>
<accession>A0AAE2SFJ1</accession>
<proteinExistence type="inferred from homology"/>
<dbReference type="OMA" id="QISPFNA"/>
<dbReference type="Gene3D" id="1.20.1740.10">
    <property type="entry name" value="Amino acid/polyamine transporter I"/>
    <property type="match status" value="1"/>
</dbReference>
<evidence type="ECO:0000313" key="11">
    <source>
        <dbReference type="EMBL" id="QNN29399.1"/>
    </source>
</evidence>
<keyword evidence="5 9" id="KW-0812">Transmembrane</keyword>
<feature type="transmembrane region" description="Helical" evidence="9">
    <location>
        <begin position="69"/>
        <end position="93"/>
    </location>
</feature>
<dbReference type="FunFam" id="1.20.1740.10:FF:000004">
    <property type="entry name" value="Sodium:alanine symporter family protein"/>
    <property type="match status" value="1"/>
</dbReference>
<dbReference type="RefSeq" id="WP_003243631.1">
    <property type="nucleotide sequence ID" value="NZ_AP019714.1"/>
</dbReference>